<dbReference type="AlphaFoldDB" id="A0A2W2GKD3"/>
<dbReference type="InterPro" id="IPR036390">
    <property type="entry name" value="WH_DNA-bd_sf"/>
</dbReference>
<evidence type="ECO:0000256" key="5">
    <source>
        <dbReference type="ARBA" id="ARBA00023015"/>
    </source>
</evidence>
<dbReference type="InterPro" id="IPR051271">
    <property type="entry name" value="2C-system_Tx_regulators"/>
</dbReference>
<evidence type="ECO:0000256" key="7">
    <source>
        <dbReference type="ARBA" id="ARBA00023159"/>
    </source>
</evidence>
<dbReference type="GO" id="GO:0003677">
    <property type="term" value="F:DNA binding"/>
    <property type="evidence" value="ECO:0007669"/>
    <property type="project" value="UniProtKB-KW"/>
</dbReference>
<evidence type="ECO:0000256" key="2">
    <source>
        <dbReference type="ARBA" id="ARBA00022490"/>
    </source>
</evidence>
<keyword evidence="2 9" id="KW-0963">Cytoplasm</keyword>
<sequence length="235" mass="25721">MTIGTPPGSKDITVLIVDDDPVVTTALKAQVNRVPGFKVIGVTHTGRAALAAVPRLVPRLVLLDLYLPDLPGLEVAHQLRRPNQPSTDVIVISGRKESGAVRAAMQHGALYYLVKPTRMGTLEQTLTRYAAAVDQFSATEATVDQEEIDRIFRSLHMDQVARPKSISQETEHAVLGALESAGADLSANEVAQSIGISRATARRYLEYLSERGHVEVGLRYGPKGRPQHRYWIRVT</sequence>
<keyword evidence="8 9" id="KW-0804">Transcription</keyword>
<dbReference type="SUPFAM" id="SSF46785">
    <property type="entry name" value="Winged helix' DNA-binding domain"/>
    <property type="match status" value="1"/>
</dbReference>
<gene>
    <name evidence="12" type="ORF">C1I98_12005</name>
</gene>
<evidence type="ECO:0000256" key="3">
    <source>
        <dbReference type="ARBA" id="ARBA00022553"/>
    </source>
</evidence>
<organism evidence="12 13">
    <name type="scientific">Spongiactinospora gelatinilytica</name>
    <dbReference type="NCBI Taxonomy" id="2666298"/>
    <lineage>
        <taxon>Bacteria</taxon>
        <taxon>Bacillati</taxon>
        <taxon>Actinomycetota</taxon>
        <taxon>Actinomycetes</taxon>
        <taxon>Streptosporangiales</taxon>
        <taxon>Streptosporangiaceae</taxon>
        <taxon>Spongiactinospora</taxon>
    </lineage>
</organism>
<dbReference type="PANTHER" id="PTHR45526">
    <property type="entry name" value="TRANSCRIPTIONAL REGULATORY PROTEIN DPIA"/>
    <property type="match status" value="1"/>
</dbReference>
<dbReference type="Gene3D" id="3.40.50.2300">
    <property type="match status" value="1"/>
</dbReference>
<dbReference type="Pfam" id="PF20714">
    <property type="entry name" value="HTH_64"/>
    <property type="match status" value="1"/>
</dbReference>
<evidence type="ECO:0000256" key="4">
    <source>
        <dbReference type="ARBA" id="ARBA00023012"/>
    </source>
</evidence>
<evidence type="ECO:0000313" key="13">
    <source>
        <dbReference type="Proteomes" id="UP000248544"/>
    </source>
</evidence>
<keyword evidence="6 9" id="KW-0238">DNA-binding</keyword>
<feature type="domain" description="Response regulatory" evidence="11">
    <location>
        <begin position="13"/>
        <end position="130"/>
    </location>
</feature>
<evidence type="ECO:0000256" key="1">
    <source>
        <dbReference type="ARBA" id="ARBA00004496"/>
    </source>
</evidence>
<evidence type="ECO:0000256" key="6">
    <source>
        <dbReference type="ARBA" id="ARBA00023125"/>
    </source>
</evidence>
<keyword evidence="13" id="KW-1185">Reference proteome</keyword>
<name>A0A2W2GKD3_9ACTN</name>
<dbReference type="Gene3D" id="1.10.10.10">
    <property type="entry name" value="Winged helix-like DNA-binding domain superfamily/Winged helix DNA-binding domain"/>
    <property type="match status" value="1"/>
</dbReference>
<keyword evidence="3 10" id="KW-0597">Phosphoprotein</keyword>
<evidence type="ECO:0000259" key="11">
    <source>
        <dbReference type="PROSITE" id="PS50110"/>
    </source>
</evidence>
<dbReference type="PROSITE" id="PS50110">
    <property type="entry name" value="RESPONSE_REGULATORY"/>
    <property type="match status" value="1"/>
</dbReference>
<dbReference type="GO" id="GO:0003700">
    <property type="term" value="F:DNA-binding transcription factor activity"/>
    <property type="evidence" value="ECO:0007669"/>
    <property type="project" value="InterPro"/>
</dbReference>
<reference evidence="12 13" key="1">
    <citation type="submission" date="2018-01" db="EMBL/GenBank/DDBJ databases">
        <title>Draft genome sequence of Sphaerisporangium sp. 7K107.</title>
        <authorList>
            <person name="Sahin N."/>
            <person name="Saygin H."/>
            <person name="Ay H."/>
        </authorList>
    </citation>
    <scope>NUCLEOTIDE SEQUENCE [LARGE SCALE GENOMIC DNA]</scope>
    <source>
        <strain evidence="12 13">7K107</strain>
    </source>
</reference>
<comment type="subcellular location">
    <subcellularLocation>
        <location evidence="1 9">Cytoplasm</location>
    </subcellularLocation>
</comment>
<proteinExistence type="predicted"/>
<dbReference type="InterPro" id="IPR024187">
    <property type="entry name" value="Sig_transdc_resp-reg_cit/mal"/>
</dbReference>
<keyword evidence="7 9" id="KW-0010">Activator</keyword>
<evidence type="ECO:0000313" key="12">
    <source>
        <dbReference type="EMBL" id="PZG49051.1"/>
    </source>
</evidence>
<dbReference type="GO" id="GO:0005737">
    <property type="term" value="C:cytoplasm"/>
    <property type="evidence" value="ECO:0007669"/>
    <property type="project" value="UniProtKB-SubCell"/>
</dbReference>
<feature type="modified residue" description="4-aspartylphosphate" evidence="10">
    <location>
        <position position="64"/>
    </location>
</feature>
<dbReference type="GO" id="GO:0000156">
    <property type="term" value="F:phosphorelay response regulator activity"/>
    <property type="evidence" value="ECO:0007669"/>
    <property type="project" value="TreeGrafter"/>
</dbReference>
<dbReference type="InterPro" id="IPR048714">
    <property type="entry name" value="DpiA-like_HTH"/>
</dbReference>
<dbReference type="PANTHER" id="PTHR45526:SF1">
    <property type="entry name" value="TRANSCRIPTIONAL REGULATORY PROTEIN DCUR-RELATED"/>
    <property type="match status" value="1"/>
</dbReference>
<dbReference type="SMART" id="SM00448">
    <property type="entry name" value="REC"/>
    <property type="match status" value="1"/>
</dbReference>
<dbReference type="InterPro" id="IPR001789">
    <property type="entry name" value="Sig_transdc_resp-reg_receiver"/>
</dbReference>
<dbReference type="PIRSF" id="PIRSF006171">
    <property type="entry name" value="RR_citrat_malat"/>
    <property type="match status" value="1"/>
</dbReference>
<comment type="caution">
    <text evidence="12">The sequence shown here is derived from an EMBL/GenBank/DDBJ whole genome shotgun (WGS) entry which is preliminary data.</text>
</comment>
<keyword evidence="4 9" id="KW-0902">Two-component regulatory system</keyword>
<dbReference type="Pfam" id="PF00072">
    <property type="entry name" value="Response_reg"/>
    <property type="match status" value="1"/>
</dbReference>
<evidence type="ECO:0000256" key="8">
    <source>
        <dbReference type="ARBA" id="ARBA00023163"/>
    </source>
</evidence>
<dbReference type="EMBL" id="POUA01000071">
    <property type="protein sequence ID" value="PZG49051.1"/>
    <property type="molecule type" value="Genomic_DNA"/>
</dbReference>
<protein>
    <recommendedName>
        <fullName evidence="9">Transcriptional regulatory protein</fullName>
    </recommendedName>
</protein>
<dbReference type="InterPro" id="IPR036388">
    <property type="entry name" value="WH-like_DNA-bd_sf"/>
</dbReference>
<accession>A0A2W2GKD3</accession>
<evidence type="ECO:0000256" key="10">
    <source>
        <dbReference type="PROSITE-ProRule" id="PRU00169"/>
    </source>
</evidence>
<dbReference type="Proteomes" id="UP000248544">
    <property type="component" value="Unassembled WGS sequence"/>
</dbReference>
<dbReference type="SUPFAM" id="SSF52172">
    <property type="entry name" value="CheY-like"/>
    <property type="match status" value="1"/>
</dbReference>
<dbReference type="InterPro" id="IPR011006">
    <property type="entry name" value="CheY-like_superfamily"/>
</dbReference>
<keyword evidence="5 9" id="KW-0805">Transcription regulation</keyword>
<evidence type="ECO:0000256" key="9">
    <source>
        <dbReference type="PIRNR" id="PIRNR006171"/>
    </source>
</evidence>